<proteinExistence type="predicted"/>
<evidence type="ECO:0000313" key="5">
    <source>
        <dbReference type="Proteomes" id="UP000258309"/>
    </source>
</evidence>
<feature type="region of interest" description="Disordered" evidence="2">
    <location>
        <begin position="493"/>
        <end position="517"/>
    </location>
</feature>
<keyword evidence="1" id="KW-0694">RNA-binding</keyword>
<dbReference type="InterPro" id="IPR012337">
    <property type="entry name" value="RNaseH-like_sf"/>
</dbReference>
<name>A0A3E2H6C5_SCYLI</name>
<dbReference type="OrthoDB" id="3439869at2759"/>
<dbReference type="InterPro" id="IPR001584">
    <property type="entry name" value="Integrase_cat-core"/>
</dbReference>
<reference evidence="4 5" key="1">
    <citation type="submission" date="2018-05" db="EMBL/GenBank/DDBJ databases">
        <title>Draft genome sequence of Scytalidium lignicola DSM 105466, a ubiquitous saprotrophic fungus.</title>
        <authorList>
            <person name="Buettner E."/>
            <person name="Gebauer A.M."/>
            <person name="Hofrichter M."/>
            <person name="Liers C."/>
            <person name="Kellner H."/>
        </authorList>
    </citation>
    <scope>NUCLEOTIDE SEQUENCE [LARGE SCALE GENOMIC DNA]</scope>
    <source>
        <strain evidence="4 5">DSM 105466</strain>
    </source>
</reference>
<dbReference type="Gene3D" id="3.30.420.10">
    <property type="entry name" value="Ribonuclease H-like superfamily/Ribonuclease H"/>
    <property type="match status" value="1"/>
</dbReference>
<accession>A0A3E2H6C5</accession>
<feature type="non-terminal residue" evidence="4">
    <location>
        <position position="517"/>
    </location>
</feature>
<feature type="non-terminal residue" evidence="4">
    <location>
        <position position="1"/>
    </location>
</feature>
<evidence type="ECO:0000256" key="1">
    <source>
        <dbReference type="ARBA" id="ARBA00022884"/>
    </source>
</evidence>
<dbReference type="EMBL" id="NCSJ02000157">
    <property type="protein sequence ID" value="RFU28623.1"/>
    <property type="molecule type" value="Genomic_DNA"/>
</dbReference>
<dbReference type="Proteomes" id="UP000258309">
    <property type="component" value="Unassembled WGS sequence"/>
</dbReference>
<dbReference type="GO" id="GO:0005634">
    <property type="term" value="C:nucleus"/>
    <property type="evidence" value="ECO:0007669"/>
    <property type="project" value="UniProtKB-ARBA"/>
</dbReference>
<dbReference type="InterPro" id="IPR036397">
    <property type="entry name" value="RNaseH_sf"/>
</dbReference>
<feature type="domain" description="Integrase catalytic" evidence="3">
    <location>
        <begin position="83"/>
        <end position="211"/>
    </location>
</feature>
<dbReference type="STRING" id="5539.A0A3E2H6C5"/>
<comment type="caution">
    <text evidence="4">The sequence shown here is derived from an EMBL/GenBank/DDBJ whole genome shotgun (WGS) entry which is preliminary data.</text>
</comment>
<evidence type="ECO:0000256" key="2">
    <source>
        <dbReference type="SAM" id="MobiDB-lite"/>
    </source>
</evidence>
<feature type="compositionally biased region" description="Polar residues" evidence="2">
    <location>
        <begin position="508"/>
        <end position="517"/>
    </location>
</feature>
<evidence type="ECO:0000313" key="4">
    <source>
        <dbReference type="EMBL" id="RFU28623.1"/>
    </source>
</evidence>
<organism evidence="4 5">
    <name type="scientific">Scytalidium lignicola</name>
    <name type="common">Hyphomycete</name>
    <dbReference type="NCBI Taxonomy" id="5539"/>
    <lineage>
        <taxon>Eukaryota</taxon>
        <taxon>Fungi</taxon>
        <taxon>Dikarya</taxon>
        <taxon>Ascomycota</taxon>
        <taxon>Pezizomycotina</taxon>
        <taxon>Leotiomycetes</taxon>
        <taxon>Leotiomycetes incertae sedis</taxon>
        <taxon>Scytalidium</taxon>
    </lineage>
</organism>
<dbReference type="GO" id="GO:0003723">
    <property type="term" value="F:RNA binding"/>
    <property type="evidence" value="ECO:0007669"/>
    <property type="project" value="UniProtKB-KW"/>
</dbReference>
<protein>
    <recommendedName>
        <fullName evidence="3">Integrase catalytic domain-containing protein</fullName>
    </recommendedName>
</protein>
<sequence>MATVESINPFPNDVRFAFEELITAEDYINHQRITPQHWQRIHVFVDNPSLKPDPIQSDINLKHRAIAEFELINNKLHRRPDARHPEPRYVVQESEVFDLSVIEQKYYGINRSEVEFIINRCKNYTVNRLTATKAPLEPILYTLKSKESELIAQAFAQFIMAFLPPKILQCDNGKEFKGALLILLRKYGIRIINGKPRSPQTQGLVKQANRVDGLVEIALAINTQKHSTTEHTPVELLFRDRGTYVNWLDSQKRKDLTIGIEQEDPTQAPIYENDILLPIDPQLLLASHSRVDIDIQSQSCSQVTMRISLESGSEINVRITPPIRNSPEQWYDAETNIQTSIESSMVTATTTMAPTATATMASMVTATMTSTATTTTATSSTVQSGDLVIQKAQQATQKARVKIVEKYSKNHNIQHFKPGDIVSVKVLREDRTATDNRRLFGRILDEPHSHRYKVITQSGVINRKDCTVHCHKDEHDCGMLSKLTIRTEKALIEPSESSRRKRARADTLGNSVDLTSN</sequence>
<dbReference type="SUPFAM" id="SSF53098">
    <property type="entry name" value="Ribonuclease H-like"/>
    <property type="match status" value="1"/>
</dbReference>
<dbReference type="GO" id="GO:0015074">
    <property type="term" value="P:DNA integration"/>
    <property type="evidence" value="ECO:0007669"/>
    <property type="project" value="InterPro"/>
</dbReference>
<dbReference type="PROSITE" id="PS50994">
    <property type="entry name" value="INTEGRASE"/>
    <property type="match status" value="1"/>
</dbReference>
<keyword evidence="5" id="KW-1185">Reference proteome</keyword>
<dbReference type="AlphaFoldDB" id="A0A3E2H6C5"/>
<evidence type="ECO:0000259" key="3">
    <source>
        <dbReference type="PROSITE" id="PS50994"/>
    </source>
</evidence>
<gene>
    <name evidence="4" type="ORF">B7463_g7723</name>
</gene>